<dbReference type="RefSeq" id="XP_003020555.1">
    <property type="nucleotide sequence ID" value="XM_003020509.1"/>
</dbReference>
<dbReference type="GO" id="GO:0005737">
    <property type="term" value="C:cytoplasm"/>
    <property type="evidence" value="ECO:0007669"/>
    <property type="project" value="TreeGrafter"/>
</dbReference>
<comment type="caution">
    <text evidence="5">The sequence shown here is derived from an EMBL/GenBank/DDBJ whole genome shotgun (WGS) entry which is preliminary data.</text>
</comment>
<evidence type="ECO:0000256" key="4">
    <source>
        <dbReference type="SAM" id="MobiDB-lite"/>
    </source>
</evidence>
<accession>D4DDX8</accession>
<keyword evidence="6" id="KW-1185">Reference proteome</keyword>
<feature type="region of interest" description="Disordered" evidence="4">
    <location>
        <begin position="278"/>
        <end position="484"/>
    </location>
</feature>
<dbReference type="Gene3D" id="1.25.40.10">
    <property type="entry name" value="Tetratricopeptide repeat domain"/>
    <property type="match status" value="4"/>
</dbReference>
<dbReference type="Pfam" id="PF12895">
    <property type="entry name" value="ANAPC3"/>
    <property type="match status" value="1"/>
</dbReference>
<dbReference type="GO" id="GO:0051301">
    <property type="term" value="P:cell division"/>
    <property type="evidence" value="ECO:0007669"/>
    <property type="project" value="TreeGrafter"/>
</dbReference>
<gene>
    <name evidence="5" type="ORF">TRV_05342</name>
</gene>
<feature type="compositionally biased region" description="Polar residues" evidence="4">
    <location>
        <begin position="230"/>
        <end position="247"/>
    </location>
</feature>
<evidence type="ECO:0008006" key="7">
    <source>
        <dbReference type="Google" id="ProtNLM"/>
    </source>
</evidence>
<dbReference type="HOGENOM" id="CLU_008850_1_0_1"/>
<dbReference type="Pfam" id="PF14559">
    <property type="entry name" value="TPR_19"/>
    <property type="match status" value="1"/>
</dbReference>
<dbReference type="InterPro" id="IPR019734">
    <property type="entry name" value="TPR_rpt"/>
</dbReference>
<dbReference type="Proteomes" id="UP000008383">
    <property type="component" value="Unassembled WGS sequence"/>
</dbReference>
<evidence type="ECO:0000256" key="2">
    <source>
        <dbReference type="ARBA" id="ARBA00038210"/>
    </source>
</evidence>
<dbReference type="GO" id="GO:0005680">
    <property type="term" value="C:anaphase-promoting complex"/>
    <property type="evidence" value="ECO:0007669"/>
    <property type="project" value="UniProtKB-ARBA"/>
</dbReference>
<feature type="repeat" description="TPR" evidence="3">
    <location>
        <begin position="149"/>
        <end position="182"/>
    </location>
</feature>
<feature type="repeat" description="TPR" evidence="3">
    <location>
        <begin position="667"/>
        <end position="700"/>
    </location>
</feature>
<dbReference type="SMART" id="SM00028">
    <property type="entry name" value="TPR"/>
    <property type="match status" value="7"/>
</dbReference>
<evidence type="ECO:0000256" key="1">
    <source>
        <dbReference type="ARBA" id="ARBA00022803"/>
    </source>
</evidence>
<name>D4DDX8_TRIVH</name>
<dbReference type="GO" id="GO:0007091">
    <property type="term" value="P:metaphase/anaphase transition of mitotic cell cycle"/>
    <property type="evidence" value="ECO:0007669"/>
    <property type="project" value="TreeGrafter"/>
</dbReference>
<reference evidence="6" key="1">
    <citation type="journal article" date="2011" name="Genome Biol.">
        <title>Comparative and functional genomics provide insights into the pathogenicity of dermatophytic fungi.</title>
        <authorList>
            <person name="Burmester A."/>
            <person name="Shelest E."/>
            <person name="Gloeckner G."/>
            <person name="Heddergott C."/>
            <person name="Schindler S."/>
            <person name="Staib P."/>
            <person name="Heidel A."/>
            <person name="Felder M."/>
            <person name="Petzold A."/>
            <person name="Szafranski K."/>
            <person name="Feuermann M."/>
            <person name="Pedruzzi I."/>
            <person name="Priebe S."/>
            <person name="Groth M."/>
            <person name="Winkler R."/>
            <person name="Li W."/>
            <person name="Kniemeyer O."/>
            <person name="Schroeckh V."/>
            <person name="Hertweck C."/>
            <person name="Hube B."/>
            <person name="White T.C."/>
            <person name="Platzer M."/>
            <person name="Guthke R."/>
            <person name="Heitman J."/>
            <person name="Woestemeyer J."/>
            <person name="Zipfel P.F."/>
            <person name="Monod M."/>
            <person name="Brakhage A.A."/>
        </authorList>
    </citation>
    <scope>NUCLEOTIDE SEQUENCE [LARGE SCALE GENOMIC DNA]</scope>
    <source>
        <strain evidence="6">HKI 0517</strain>
    </source>
</reference>
<dbReference type="PANTHER" id="PTHR12558:SF13">
    <property type="entry name" value="CELL DIVISION CYCLE PROTEIN 27 HOMOLOG"/>
    <property type="match status" value="1"/>
</dbReference>
<organism evidence="5 6">
    <name type="scientific">Trichophyton verrucosum (strain HKI 0517)</name>
    <dbReference type="NCBI Taxonomy" id="663202"/>
    <lineage>
        <taxon>Eukaryota</taxon>
        <taxon>Fungi</taxon>
        <taxon>Dikarya</taxon>
        <taxon>Ascomycota</taxon>
        <taxon>Pezizomycotina</taxon>
        <taxon>Eurotiomycetes</taxon>
        <taxon>Eurotiomycetidae</taxon>
        <taxon>Onygenales</taxon>
        <taxon>Arthrodermataceae</taxon>
        <taxon>Trichophyton</taxon>
    </lineage>
</organism>
<feature type="compositionally biased region" description="Polar residues" evidence="4">
    <location>
        <begin position="465"/>
        <end position="477"/>
    </location>
</feature>
<feature type="region of interest" description="Disordered" evidence="4">
    <location>
        <begin position="221"/>
        <end position="247"/>
    </location>
</feature>
<keyword evidence="1 3" id="KW-0802">TPR repeat</keyword>
<feature type="compositionally biased region" description="Polar residues" evidence="4">
    <location>
        <begin position="353"/>
        <end position="363"/>
    </location>
</feature>
<evidence type="ECO:0000313" key="5">
    <source>
        <dbReference type="EMBL" id="EFE39937.1"/>
    </source>
</evidence>
<sequence>LTSSPLTSQLYRPRKKKKQLPSMAPSGPHIASQLRQLIYYHLDNNLLRNALFLAGRLHAFEPRSSEAAYLLSHCLLQSGQPKYAWEVCRNAGSRGTHLGCAYVYAQACLDLGNYMEGITALERSKPQWTSKNNWNKHSENRRQHLPDAAAVLCLQGKLWHAHKDIHKAVDCYVEALKLNPFLWDAFLGLSETGANVRVPNIYKMTPEMVAMLTPSASESSFSEKSIANSQPLQAQPSANHNVDPFSSTNGTSYGSSALWEKLNGSSVSVASAVLPEGLETPITQSDSDDFRVRTGPNTGDTYGEPPFAPARKSRTMQVLGVESCVDPPRLKSNSTRSRSKPKSASAEEPVPSKETTSSQQNASAMERKRTVSGHIAPTNTAQQPVEPGAPQRRSVRLFNQIRPTSKFSTSAASLGTREGREIKKAKSTSSKSRSTATAAPLGRSTTSSRKHGGESTETDSKESRSNGTSSESLNGPSRPQVPDKSKEIDALAWTLDLFSRLASGHAALCSYRCQDALQIYNSLPQNQRETPWVLSQIGRAYYEQALYSDAEKYFSRVRTIAPSQLEGMEVYSTVLWHLKNEVELAYLAHELMDTDRLAPESWCAIGNSFSLQSDHDQALKCFRRATQVDPAFAYGYTLQGHEYMSNEEYDKAQDAYRAAIKANPRHYSAWYGLGKVYERMGKLRFAEQHLRTASNINPANVVLICSIGLVLERQNNLKAALLQYSRASSLSPHSVLARLRKARTLLKLNEVNLAHIELKVLKDVAPDEPNVHYLLGKLYKMIQDKGNAIKHFTTALNLDPKAAQFIKEAMESLENPDDVDDDMT</sequence>
<dbReference type="SUPFAM" id="SSF48452">
    <property type="entry name" value="TPR-like"/>
    <property type="match status" value="2"/>
</dbReference>
<dbReference type="GO" id="GO:0016567">
    <property type="term" value="P:protein ubiquitination"/>
    <property type="evidence" value="ECO:0007669"/>
    <property type="project" value="TreeGrafter"/>
</dbReference>
<feature type="compositionally biased region" description="Polar residues" evidence="4">
    <location>
        <begin position="1"/>
        <end position="10"/>
    </location>
</feature>
<feature type="repeat" description="TPR" evidence="3">
    <location>
        <begin position="769"/>
        <end position="802"/>
    </location>
</feature>
<feature type="non-terminal residue" evidence="5">
    <location>
        <position position="1"/>
    </location>
</feature>
<proteinExistence type="inferred from homology"/>
<dbReference type="GeneID" id="9577262"/>
<feature type="compositionally biased region" description="Polar residues" evidence="4">
    <location>
        <begin position="401"/>
        <end position="413"/>
    </location>
</feature>
<feature type="repeat" description="TPR" evidence="3">
    <location>
        <begin position="633"/>
        <end position="666"/>
    </location>
</feature>
<evidence type="ECO:0000313" key="6">
    <source>
        <dbReference type="Proteomes" id="UP000008383"/>
    </source>
</evidence>
<feature type="compositionally biased region" description="Basic and acidic residues" evidence="4">
    <location>
        <begin position="451"/>
        <end position="464"/>
    </location>
</feature>
<dbReference type="Pfam" id="PF13432">
    <property type="entry name" value="TPR_16"/>
    <property type="match status" value="1"/>
</dbReference>
<protein>
    <recommendedName>
        <fullName evidence="7">20S cyclosome subunit (BimA/Nuc2/Cdc27)</fullName>
    </recommendedName>
</protein>
<dbReference type="OrthoDB" id="329563at2759"/>
<feature type="region of interest" description="Disordered" evidence="4">
    <location>
        <begin position="1"/>
        <end position="27"/>
    </location>
</feature>
<comment type="similarity">
    <text evidence="2">Belongs to the APC3/CDC27 family.</text>
</comment>
<dbReference type="AlphaFoldDB" id="D4DDX8"/>
<dbReference type="Pfam" id="PF00515">
    <property type="entry name" value="TPR_1"/>
    <property type="match status" value="1"/>
</dbReference>
<evidence type="ECO:0000256" key="3">
    <source>
        <dbReference type="PROSITE-ProRule" id="PRU00339"/>
    </source>
</evidence>
<feature type="repeat" description="TPR" evidence="3">
    <location>
        <begin position="531"/>
        <end position="564"/>
    </location>
</feature>
<dbReference type="EMBL" id="ACYE01000278">
    <property type="protein sequence ID" value="EFE39937.1"/>
    <property type="molecule type" value="Genomic_DNA"/>
</dbReference>
<dbReference type="PANTHER" id="PTHR12558">
    <property type="entry name" value="CELL DIVISION CYCLE 16,23,27"/>
    <property type="match status" value="1"/>
</dbReference>
<feature type="repeat" description="TPR" evidence="3">
    <location>
        <begin position="599"/>
        <end position="632"/>
    </location>
</feature>
<dbReference type="GO" id="GO:0031145">
    <property type="term" value="P:anaphase-promoting complex-dependent catabolic process"/>
    <property type="evidence" value="ECO:0007669"/>
    <property type="project" value="TreeGrafter"/>
</dbReference>
<feature type="compositionally biased region" description="Low complexity" evidence="4">
    <location>
        <begin position="427"/>
        <end position="439"/>
    </location>
</feature>
<dbReference type="PROSITE" id="PS50005">
    <property type="entry name" value="TPR"/>
    <property type="match status" value="6"/>
</dbReference>
<dbReference type="KEGG" id="tve:TRV_05342"/>
<dbReference type="InterPro" id="IPR011990">
    <property type="entry name" value="TPR-like_helical_dom_sf"/>
</dbReference>